<gene>
    <name evidence="5" type="ORF">LCGC14_0064740</name>
</gene>
<evidence type="ECO:0000259" key="4">
    <source>
        <dbReference type="PROSITE" id="PS50110"/>
    </source>
</evidence>
<evidence type="ECO:0000256" key="1">
    <source>
        <dbReference type="ARBA" id="ARBA00022553"/>
    </source>
</evidence>
<dbReference type="PANTHER" id="PTHR48111:SF40">
    <property type="entry name" value="PHOSPHATE REGULON TRANSCRIPTIONAL REGULATORY PROTEIN PHOB"/>
    <property type="match status" value="1"/>
</dbReference>
<dbReference type="InterPro" id="IPR039420">
    <property type="entry name" value="WalR-like"/>
</dbReference>
<dbReference type="Pfam" id="PF00072">
    <property type="entry name" value="Response_reg"/>
    <property type="match status" value="1"/>
</dbReference>
<dbReference type="AlphaFoldDB" id="A0A0F9VNG3"/>
<keyword evidence="3" id="KW-0238">DNA-binding</keyword>
<keyword evidence="1" id="KW-0597">Phosphoprotein</keyword>
<dbReference type="GO" id="GO:0005829">
    <property type="term" value="C:cytosol"/>
    <property type="evidence" value="ECO:0007669"/>
    <property type="project" value="TreeGrafter"/>
</dbReference>
<accession>A0A0F9VNG3</accession>
<comment type="caution">
    <text evidence="5">The sequence shown here is derived from an EMBL/GenBank/DDBJ whole genome shotgun (WGS) entry which is preliminary data.</text>
</comment>
<dbReference type="PANTHER" id="PTHR48111">
    <property type="entry name" value="REGULATOR OF RPOS"/>
    <property type="match status" value="1"/>
</dbReference>
<dbReference type="GO" id="GO:0032993">
    <property type="term" value="C:protein-DNA complex"/>
    <property type="evidence" value="ECO:0007669"/>
    <property type="project" value="TreeGrafter"/>
</dbReference>
<evidence type="ECO:0000256" key="2">
    <source>
        <dbReference type="ARBA" id="ARBA00023012"/>
    </source>
</evidence>
<dbReference type="InterPro" id="IPR011006">
    <property type="entry name" value="CheY-like_superfamily"/>
</dbReference>
<name>A0A0F9VNG3_9ZZZZ</name>
<dbReference type="PROSITE" id="PS50110">
    <property type="entry name" value="RESPONSE_REGULATORY"/>
    <property type="match status" value="1"/>
</dbReference>
<reference evidence="5" key="1">
    <citation type="journal article" date="2015" name="Nature">
        <title>Complex archaea that bridge the gap between prokaryotes and eukaryotes.</title>
        <authorList>
            <person name="Spang A."/>
            <person name="Saw J.H."/>
            <person name="Jorgensen S.L."/>
            <person name="Zaremba-Niedzwiedzka K."/>
            <person name="Martijn J."/>
            <person name="Lind A.E."/>
            <person name="van Eijk R."/>
            <person name="Schleper C."/>
            <person name="Guy L."/>
            <person name="Ettema T.J."/>
        </authorList>
    </citation>
    <scope>NUCLEOTIDE SEQUENCE</scope>
</reference>
<dbReference type="GO" id="GO:0000976">
    <property type="term" value="F:transcription cis-regulatory region binding"/>
    <property type="evidence" value="ECO:0007669"/>
    <property type="project" value="TreeGrafter"/>
</dbReference>
<keyword evidence="2" id="KW-0902">Two-component regulatory system</keyword>
<evidence type="ECO:0000313" key="5">
    <source>
        <dbReference type="EMBL" id="KKO06666.1"/>
    </source>
</evidence>
<dbReference type="SUPFAM" id="SSF52172">
    <property type="entry name" value="CheY-like"/>
    <property type="match status" value="1"/>
</dbReference>
<protein>
    <recommendedName>
        <fullName evidence="4">Response regulatory domain-containing protein</fullName>
    </recommendedName>
</protein>
<evidence type="ECO:0000256" key="3">
    <source>
        <dbReference type="ARBA" id="ARBA00023125"/>
    </source>
</evidence>
<dbReference type="EMBL" id="LAZR01000015">
    <property type="protein sequence ID" value="KKO06666.1"/>
    <property type="molecule type" value="Genomic_DNA"/>
</dbReference>
<dbReference type="InterPro" id="IPR001789">
    <property type="entry name" value="Sig_transdc_resp-reg_receiver"/>
</dbReference>
<dbReference type="SMART" id="SM00448">
    <property type="entry name" value="REC"/>
    <property type="match status" value="1"/>
</dbReference>
<feature type="domain" description="Response regulatory" evidence="4">
    <location>
        <begin position="10"/>
        <end position="120"/>
    </location>
</feature>
<proteinExistence type="predicted"/>
<dbReference type="GO" id="GO:0006355">
    <property type="term" value="P:regulation of DNA-templated transcription"/>
    <property type="evidence" value="ECO:0007669"/>
    <property type="project" value="TreeGrafter"/>
</dbReference>
<organism evidence="5">
    <name type="scientific">marine sediment metagenome</name>
    <dbReference type="NCBI Taxonomy" id="412755"/>
    <lineage>
        <taxon>unclassified sequences</taxon>
        <taxon>metagenomes</taxon>
        <taxon>ecological metagenomes</taxon>
    </lineage>
</organism>
<dbReference type="Gene3D" id="3.40.50.2300">
    <property type="match status" value="1"/>
</dbReference>
<sequence length="121" mass="13416">MVSVGDWMTKVLIVEDEALIAMLLEEMLVDRGFDVVAHAVTLDEAERLASTIDVDVAILDVSLGGTYVFPVAERLRERGIPFAFTTGYGSDGVPDAWARYPVFTKPYDIEPLVQSLRQLLK</sequence>
<dbReference type="GO" id="GO:0000156">
    <property type="term" value="F:phosphorelay response regulator activity"/>
    <property type="evidence" value="ECO:0007669"/>
    <property type="project" value="TreeGrafter"/>
</dbReference>